<dbReference type="InterPro" id="IPR004378">
    <property type="entry name" value="F420H2_quin_Rdtase"/>
</dbReference>
<dbReference type="GO" id="GO:0005886">
    <property type="term" value="C:plasma membrane"/>
    <property type="evidence" value="ECO:0007669"/>
    <property type="project" value="TreeGrafter"/>
</dbReference>
<dbReference type="EMBL" id="FAOZ01000006">
    <property type="protein sequence ID" value="CUU55910.1"/>
    <property type="molecule type" value="Genomic_DNA"/>
</dbReference>
<keyword evidence="4" id="KW-1185">Reference proteome</keyword>
<reference evidence="4" key="1">
    <citation type="submission" date="2015-11" db="EMBL/GenBank/DDBJ databases">
        <authorList>
            <person name="Varghese N."/>
        </authorList>
    </citation>
    <scope>NUCLEOTIDE SEQUENCE [LARGE SCALE GENOMIC DNA]</scope>
    <source>
        <strain evidence="4">DSM 45899</strain>
    </source>
</reference>
<dbReference type="Proteomes" id="UP000198802">
    <property type="component" value="Unassembled WGS sequence"/>
</dbReference>
<dbReference type="InterPro" id="IPR012349">
    <property type="entry name" value="Split_barrel_FMN-bd"/>
</dbReference>
<sequence length="142" mass="16225">MVSERGFKAMNSAHRLLLKATRGRLGWRAIGMPVLELTTVGRRSGHQHTIMLTSPVRDGRSIVLVASRGGDDRHPDWFLNLRAQPDVEVRLRGGAWRPMRARVATEAERDRLWPRVVAGNRVYEGYQRKSKRVIPLVLLEPR</sequence>
<dbReference type="GO" id="GO:0070967">
    <property type="term" value="F:coenzyme F420 binding"/>
    <property type="evidence" value="ECO:0007669"/>
    <property type="project" value="TreeGrafter"/>
</dbReference>
<dbReference type="RefSeq" id="WP_165615573.1">
    <property type="nucleotide sequence ID" value="NZ_FAOZ01000006.1"/>
</dbReference>
<dbReference type="Pfam" id="PF04075">
    <property type="entry name" value="F420H2_quin_red"/>
    <property type="match status" value="1"/>
</dbReference>
<evidence type="ECO:0000256" key="2">
    <source>
        <dbReference type="ARBA" id="ARBA00049106"/>
    </source>
</evidence>
<dbReference type="NCBIfam" id="TIGR00026">
    <property type="entry name" value="hi_GC_TIGR00026"/>
    <property type="match status" value="1"/>
</dbReference>
<dbReference type="AlphaFoldDB" id="A0A0S4QN14"/>
<gene>
    <name evidence="3" type="ORF">Ga0074812_106165</name>
</gene>
<dbReference type="Gene3D" id="2.30.110.10">
    <property type="entry name" value="Electron Transport, Fmn-binding Protein, Chain A"/>
    <property type="match status" value="1"/>
</dbReference>
<organism evidence="3 4">
    <name type="scientific">Parafrankia irregularis</name>
    <dbReference type="NCBI Taxonomy" id="795642"/>
    <lineage>
        <taxon>Bacteria</taxon>
        <taxon>Bacillati</taxon>
        <taxon>Actinomycetota</taxon>
        <taxon>Actinomycetes</taxon>
        <taxon>Frankiales</taxon>
        <taxon>Frankiaceae</taxon>
        <taxon>Parafrankia</taxon>
    </lineage>
</organism>
<dbReference type="PANTHER" id="PTHR39428">
    <property type="entry name" value="F420H(2)-DEPENDENT QUINONE REDUCTASE RV1261C"/>
    <property type="match status" value="1"/>
</dbReference>
<evidence type="ECO:0000313" key="3">
    <source>
        <dbReference type="EMBL" id="CUU55910.1"/>
    </source>
</evidence>
<proteinExistence type="inferred from homology"/>
<evidence type="ECO:0000256" key="1">
    <source>
        <dbReference type="ARBA" id="ARBA00008710"/>
    </source>
</evidence>
<evidence type="ECO:0000313" key="4">
    <source>
        <dbReference type="Proteomes" id="UP000198802"/>
    </source>
</evidence>
<dbReference type="PANTHER" id="PTHR39428:SF3">
    <property type="entry name" value="DEAZAFLAVIN-DEPENDENT NITROREDUCTASE"/>
    <property type="match status" value="1"/>
</dbReference>
<comment type="similarity">
    <text evidence="1">Belongs to the F420H(2)-dependent quinone reductase family.</text>
</comment>
<accession>A0A0S4QN14</accession>
<dbReference type="GO" id="GO:0016491">
    <property type="term" value="F:oxidoreductase activity"/>
    <property type="evidence" value="ECO:0007669"/>
    <property type="project" value="InterPro"/>
</dbReference>
<protein>
    <submittedName>
        <fullName evidence="3">Deazaflavin-dependent oxidoreductase, nitroreductase family</fullName>
    </submittedName>
</protein>
<name>A0A0S4QN14_9ACTN</name>
<comment type="catalytic activity">
    <reaction evidence="2">
        <text>oxidized coenzyme F420-(gamma-L-Glu)(n) + a quinol + H(+) = reduced coenzyme F420-(gamma-L-Glu)(n) + a quinone</text>
        <dbReference type="Rhea" id="RHEA:39663"/>
        <dbReference type="Rhea" id="RHEA-COMP:12939"/>
        <dbReference type="Rhea" id="RHEA-COMP:14378"/>
        <dbReference type="ChEBI" id="CHEBI:15378"/>
        <dbReference type="ChEBI" id="CHEBI:24646"/>
        <dbReference type="ChEBI" id="CHEBI:132124"/>
        <dbReference type="ChEBI" id="CHEBI:133980"/>
        <dbReference type="ChEBI" id="CHEBI:139511"/>
    </reaction>
</comment>